<dbReference type="Pfam" id="PF20434">
    <property type="entry name" value="BD-FAE"/>
    <property type="match status" value="1"/>
</dbReference>
<feature type="domain" description="BD-FAE-like" evidence="3">
    <location>
        <begin position="71"/>
        <end position="242"/>
    </location>
</feature>
<protein>
    <submittedName>
        <fullName evidence="4">Alpha/beta hydrolase</fullName>
    </submittedName>
</protein>
<evidence type="ECO:0000256" key="1">
    <source>
        <dbReference type="ARBA" id="ARBA00022801"/>
    </source>
</evidence>
<dbReference type="Gene3D" id="3.40.50.1820">
    <property type="entry name" value="alpha/beta hydrolase"/>
    <property type="match status" value="1"/>
</dbReference>
<dbReference type="PANTHER" id="PTHR48081:SF33">
    <property type="entry name" value="KYNURENINE FORMAMIDASE"/>
    <property type="match status" value="1"/>
</dbReference>
<dbReference type="InterPro" id="IPR050300">
    <property type="entry name" value="GDXG_lipolytic_enzyme"/>
</dbReference>
<dbReference type="PANTHER" id="PTHR48081">
    <property type="entry name" value="AB HYDROLASE SUPERFAMILY PROTEIN C4A8.06C"/>
    <property type="match status" value="1"/>
</dbReference>
<evidence type="ECO:0000256" key="2">
    <source>
        <dbReference type="SAM" id="SignalP"/>
    </source>
</evidence>
<sequence length="312" mass="32606">MRQWAFTPAITNRGGAAMRGYLIVAAMMLAAAPTAAMGAQNPEREYKAVGHAASRPVATISYGPNPLQVADLRLPTGNGPFPVAIVIHGGCWRASVDNRSGIAGFADALGKRGFATWNIEYRRVGDAGGGWPGTFQDVAAAVDKLAAVAPRYGLDLKRVVLVGHSAGAHLALWAASRPRLPAPWSRTAIRPVSVVAIDGPGTLAPFIGIDKQACGAPVIVPLMGGTPADKPAEYRHASPADHLPLGLHQLIIGADFAPLLRPYVAAARRAGDRVDTLEPPDANHFDIVTPGKPNGEAVLDFIATKALPSKGR</sequence>
<feature type="chain" id="PRO_5016093016" evidence="2">
    <location>
        <begin position="39"/>
        <end position="312"/>
    </location>
</feature>
<evidence type="ECO:0000313" key="5">
    <source>
        <dbReference type="Proteomes" id="UP000249229"/>
    </source>
</evidence>
<evidence type="ECO:0000259" key="3">
    <source>
        <dbReference type="Pfam" id="PF20434"/>
    </source>
</evidence>
<dbReference type="EMBL" id="QFQI01000016">
    <property type="protein sequence ID" value="PZQ58536.1"/>
    <property type="molecule type" value="Genomic_DNA"/>
</dbReference>
<keyword evidence="1 4" id="KW-0378">Hydrolase</keyword>
<accession>A0A2W5NYF0</accession>
<dbReference type="InterPro" id="IPR049492">
    <property type="entry name" value="BD-FAE-like_dom"/>
</dbReference>
<organism evidence="4 5">
    <name type="scientific">Sphingomonas taxi</name>
    <dbReference type="NCBI Taxonomy" id="1549858"/>
    <lineage>
        <taxon>Bacteria</taxon>
        <taxon>Pseudomonadati</taxon>
        <taxon>Pseudomonadota</taxon>
        <taxon>Alphaproteobacteria</taxon>
        <taxon>Sphingomonadales</taxon>
        <taxon>Sphingomonadaceae</taxon>
        <taxon>Sphingomonas</taxon>
    </lineage>
</organism>
<name>A0A2W5NYF0_9SPHN</name>
<feature type="signal peptide" evidence="2">
    <location>
        <begin position="1"/>
        <end position="38"/>
    </location>
</feature>
<comment type="caution">
    <text evidence="4">The sequence shown here is derived from an EMBL/GenBank/DDBJ whole genome shotgun (WGS) entry which is preliminary data.</text>
</comment>
<dbReference type="AlphaFoldDB" id="A0A2W5NYF0"/>
<proteinExistence type="predicted"/>
<dbReference type="SUPFAM" id="SSF53474">
    <property type="entry name" value="alpha/beta-Hydrolases"/>
    <property type="match status" value="1"/>
</dbReference>
<gene>
    <name evidence="4" type="ORF">DI544_14105</name>
</gene>
<keyword evidence="2" id="KW-0732">Signal</keyword>
<dbReference type="InterPro" id="IPR029058">
    <property type="entry name" value="AB_hydrolase_fold"/>
</dbReference>
<evidence type="ECO:0000313" key="4">
    <source>
        <dbReference type="EMBL" id="PZQ58536.1"/>
    </source>
</evidence>
<reference evidence="4 5" key="1">
    <citation type="submission" date="2017-08" db="EMBL/GenBank/DDBJ databases">
        <title>Infants hospitalized years apart are colonized by the same room-sourced microbial strains.</title>
        <authorList>
            <person name="Brooks B."/>
            <person name="Olm M.R."/>
            <person name="Firek B.A."/>
            <person name="Baker R."/>
            <person name="Thomas B.C."/>
            <person name="Morowitz M.J."/>
            <person name="Banfield J.F."/>
        </authorList>
    </citation>
    <scope>NUCLEOTIDE SEQUENCE [LARGE SCALE GENOMIC DNA]</scope>
    <source>
        <strain evidence="4">S2_005_001_R1_22</strain>
    </source>
</reference>
<dbReference type="Proteomes" id="UP000249229">
    <property type="component" value="Unassembled WGS sequence"/>
</dbReference>
<dbReference type="GO" id="GO:0016787">
    <property type="term" value="F:hydrolase activity"/>
    <property type="evidence" value="ECO:0007669"/>
    <property type="project" value="UniProtKB-KW"/>
</dbReference>